<proteinExistence type="predicted"/>
<dbReference type="PROSITE" id="PS51025">
    <property type="entry name" value="PWI"/>
    <property type="match status" value="1"/>
</dbReference>
<dbReference type="InterPro" id="IPR034268">
    <property type="entry name" value="RBM25_RRM"/>
</dbReference>
<dbReference type="AlphaFoldDB" id="A0A165X260"/>
<dbReference type="PANTHER" id="PTHR18806">
    <property type="entry name" value="RBM25 PROTEIN"/>
    <property type="match status" value="1"/>
</dbReference>
<dbReference type="Pfam" id="PF01480">
    <property type="entry name" value="PWI"/>
    <property type="match status" value="1"/>
</dbReference>
<name>A0A165X260_9AGAM</name>
<evidence type="ECO:0000259" key="4">
    <source>
        <dbReference type="PROSITE" id="PS50102"/>
    </source>
</evidence>
<dbReference type="SMART" id="SM00360">
    <property type="entry name" value="RRM"/>
    <property type="match status" value="1"/>
</dbReference>
<dbReference type="PANTHER" id="PTHR18806:SF4">
    <property type="entry name" value="RNA-BINDING PROTEIN 25"/>
    <property type="match status" value="1"/>
</dbReference>
<dbReference type="InterPro" id="IPR002483">
    <property type="entry name" value="PWI_dom"/>
</dbReference>
<dbReference type="STRING" id="1314776.A0A165X260"/>
<dbReference type="Gene3D" id="3.30.70.330">
    <property type="match status" value="1"/>
</dbReference>
<evidence type="ECO:0000313" key="6">
    <source>
        <dbReference type="EMBL" id="KZT31753.1"/>
    </source>
</evidence>
<dbReference type="OrthoDB" id="6275295at2759"/>
<evidence type="ECO:0000256" key="3">
    <source>
        <dbReference type="SAM" id="MobiDB-lite"/>
    </source>
</evidence>
<evidence type="ECO:0000259" key="5">
    <source>
        <dbReference type="PROSITE" id="PS51025"/>
    </source>
</evidence>
<feature type="compositionally biased region" description="Basic and acidic residues" evidence="3">
    <location>
        <begin position="321"/>
        <end position="350"/>
    </location>
</feature>
<dbReference type="CDD" id="cd12446">
    <property type="entry name" value="RRM_RBM25"/>
    <property type="match status" value="1"/>
</dbReference>
<dbReference type="GO" id="GO:0005681">
    <property type="term" value="C:spliceosomal complex"/>
    <property type="evidence" value="ECO:0007669"/>
    <property type="project" value="TreeGrafter"/>
</dbReference>
<feature type="region of interest" description="Disordered" evidence="3">
    <location>
        <begin position="480"/>
        <end position="508"/>
    </location>
</feature>
<dbReference type="GO" id="GO:0003729">
    <property type="term" value="F:mRNA binding"/>
    <property type="evidence" value="ECO:0007669"/>
    <property type="project" value="TreeGrafter"/>
</dbReference>
<feature type="domain" description="PWI" evidence="5">
    <location>
        <begin position="548"/>
        <end position="646"/>
    </location>
</feature>
<dbReference type="InterPro" id="IPR000504">
    <property type="entry name" value="RRM_dom"/>
</dbReference>
<dbReference type="SUPFAM" id="SSF54928">
    <property type="entry name" value="RNA-binding domain, RBD"/>
    <property type="match status" value="1"/>
</dbReference>
<feature type="compositionally biased region" description="Basic and acidic residues" evidence="3">
    <location>
        <begin position="218"/>
        <end position="231"/>
    </location>
</feature>
<feature type="domain" description="RRM" evidence="4">
    <location>
        <begin position="48"/>
        <end position="132"/>
    </location>
</feature>
<accession>A0A165X260</accession>
<dbReference type="InterPro" id="IPR012677">
    <property type="entry name" value="Nucleotide-bd_a/b_plait_sf"/>
</dbReference>
<reference evidence="6 7" key="1">
    <citation type="journal article" date="2016" name="Mol. Biol. Evol.">
        <title>Comparative Genomics of Early-Diverging Mushroom-Forming Fungi Provides Insights into the Origins of Lignocellulose Decay Capabilities.</title>
        <authorList>
            <person name="Nagy L.G."/>
            <person name="Riley R."/>
            <person name="Tritt A."/>
            <person name="Adam C."/>
            <person name="Daum C."/>
            <person name="Floudas D."/>
            <person name="Sun H."/>
            <person name="Yadav J.S."/>
            <person name="Pangilinan J."/>
            <person name="Larsson K.H."/>
            <person name="Matsuura K."/>
            <person name="Barry K."/>
            <person name="Labutti K."/>
            <person name="Kuo R."/>
            <person name="Ohm R.A."/>
            <person name="Bhattacharya S.S."/>
            <person name="Shirouzu T."/>
            <person name="Yoshinaga Y."/>
            <person name="Martin F.M."/>
            <person name="Grigoriev I.V."/>
            <person name="Hibbett D.S."/>
        </authorList>
    </citation>
    <scope>NUCLEOTIDE SEQUENCE [LARGE SCALE GENOMIC DNA]</scope>
    <source>
        <strain evidence="6 7">HHB10207 ss-3</strain>
    </source>
</reference>
<keyword evidence="1" id="KW-0694">RNA-binding</keyword>
<dbReference type="InterPro" id="IPR035979">
    <property type="entry name" value="RBD_domain_sf"/>
</dbReference>
<dbReference type="Proteomes" id="UP000076798">
    <property type="component" value="Unassembled WGS sequence"/>
</dbReference>
<evidence type="ECO:0000313" key="7">
    <source>
        <dbReference type="Proteomes" id="UP000076798"/>
    </source>
</evidence>
<dbReference type="SMART" id="SM00311">
    <property type="entry name" value="PWI"/>
    <property type="match status" value="1"/>
</dbReference>
<evidence type="ECO:0000256" key="1">
    <source>
        <dbReference type="PROSITE-ProRule" id="PRU00176"/>
    </source>
</evidence>
<dbReference type="Gene3D" id="1.20.1390.10">
    <property type="entry name" value="PWI domain"/>
    <property type="match status" value="1"/>
</dbReference>
<dbReference type="InterPro" id="IPR052768">
    <property type="entry name" value="RBM25"/>
</dbReference>
<evidence type="ECO:0000256" key="2">
    <source>
        <dbReference type="SAM" id="Coils"/>
    </source>
</evidence>
<dbReference type="EMBL" id="KV428469">
    <property type="protein sequence ID" value="KZT31753.1"/>
    <property type="molecule type" value="Genomic_DNA"/>
</dbReference>
<feature type="region of interest" description="Disordered" evidence="3">
    <location>
        <begin position="218"/>
        <end position="350"/>
    </location>
</feature>
<sequence length="648" mass="72696">MLPQPAPNRLGLGMRPPAFPVGQGPSMGALAQQQLSNQFVSPQAQKLTTLFVGSISGGITDHFLNQLLAACGPVKSFKRLITPANKPQGFGFAEFEDPDSMTRAVALLNGVELPALEEGCANKKLLVKADEKTKRFMDAYNSQRMKTDADEKALATAHEKIHSLIDSLSTSSAALTDSSKERYVIPPHLHDLQEADLPEEQRGLVVSEIALFRERAAKKEREKMRDERERNLTAFGANPNGPSNGGPAGRAGAPPNAPSGPKERVWGRPSPSTASPQGRQQPFGSGAQGYNKPVGFVRSEEGGDGHLNGHNGDRATSTRPQKTDLEMENERKEIRRRTEEQSFRDRERRYEPRERNRINALENTIRHEQAVRNAQAAARADLKARLAAWDDDDSDETFYTDRLRWRASRRRRLDVEEEADRASRDYEQRQAEYLRQESEQFLEKQLKDMQSLAEEQRKAGLLLDDGAPVKLNVALKLDTTTSHSKSTPDAKPEPKSVMWNNDDDDDDAATRRRKVPLVKLDFSVAEGGTEKVRERLDKIKESISKEPATLFKMSVRWDGMNDILIDRKLEPLIRRKMTDFLGELDDDDLIMFVVEHLKDHRGPAKLVEGLEPVLVEEATDFVVTLWRQIVFESMAYADGINTGSEMID</sequence>
<dbReference type="Pfam" id="PF00076">
    <property type="entry name" value="RRM_1"/>
    <property type="match status" value="1"/>
</dbReference>
<dbReference type="PROSITE" id="PS50102">
    <property type="entry name" value="RRM"/>
    <property type="match status" value="1"/>
</dbReference>
<protein>
    <recommendedName>
        <fullName evidence="8">PWI domain-containing protein</fullName>
    </recommendedName>
</protein>
<evidence type="ECO:0008006" key="8">
    <source>
        <dbReference type="Google" id="ProtNLM"/>
    </source>
</evidence>
<keyword evidence="2" id="KW-0175">Coiled coil</keyword>
<gene>
    <name evidence="6" type="ORF">SISSUDRAFT_1072607</name>
</gene>
<feature type="compositionally biased region" description="Polar residues" evidence="3">
    <location>
        <begin position="270"/>
        <end position="283"/>
    </location>
</feature>
<keyword evidence="7" id="KW-1185">Reference proteome</keyword>
<organism evidence="6 7">
    <name type="scientific">Sistotremastrum suecicum HHB10207 ss-3</name>
    <dbReference type="NCBI Taxonomy" id="1314776"/>
    <lineage>
        <taxon>Eukaryota</taxon>
        <taxon>Fungi</taxon>
        <taxon>Dikarya</taxon>
        <taxon>Basidiomycota</taxon>
        <taxon>Agaricomycotina</taxon>
        <taxon>Agaricomycetes</taxon>
        <taxon>Sistotremastrales</taxon>
        <taxon>Sistotremastraceae</taxon>
        <taxon>Sistotremastrum</taxon>
    </lineage>
</organism>
<feature type="coiled-coil region" evidence="2">
    <location>
        <begin position="412"/>
        <end position="459"/>
    </location>
</feature>